<gene>
    <name evidence="1" type="ORF">M9H77_08040</name>
</gene>
<accession>A0ACC0BWN4</accession>
<name>A0ACC0BWN4_CATRO</name>
<sequence>MQTHQGYSFMSNAIVKVIEECNKKNEGFDDEGQASKSNLDVKKTKCCEALDLPLTEGPAPIARGRFLDGLASEGNTLPRPVGFLKKRMENKDSILNLRRAVGGDSSSYANSCTSYNERKRKAAARRPQFEAANLRSNNKKLFRRKGRDLLQKFGSFFAFNDELIFFLES</sequence>
<reference evidence="2" key="1">
    <citation type="journal article" date="2023" name="Nat. Plants">
        <title>Single-cell RNA sequencing provides a high-resolution roadmap for understanding the multicellular compartmentation of specialized metabolism.</title>
        <authorList>
            <person name="Sun S."/>
            <person name="Shen X."/>
            <person name="Li Y."/>
            <person name="Li Y."/>
            <person name="Wang S."/>
            <person name="Li R."/>
            <person name="Zhang H."/>
            <person name="Shen G."/>
            <person name="Guo B."/>
            <person name="Wei J."/>
            <person name="Xu J."/>
            <person name="St-Pierre B."/>
            <person name="Chen S."/>
            <person name="Sun C."/>
        </authorList>
    </citation>
    <scope>NUCLEOTIDE SEQUENCE [LARGE SCALE GENOMIC DNA]</scope>
</reference>
<dbReference type="EMBL" id="CM044702">
    <property type="protein sequence ID" value="KAI5677090.1"/>
    <property type="molecule type" value="Genomic_DNA"/>
</dbReference>
<evidence type="ECO:0000313" key="2">
    <source>
        <dbReference type="Proteomes" id="UP001060085"/>
    </source>
</evidence>
<organism evidence="1 2">
    <name type="scientific">Catharanthus roseus</name>
    <name type="common">Madagascar periwinkle</name>
    <name type="synonym">Vinca rosea</name>
    <dbReference type="NCBI Taxonomy" id="4058"/>
    <lineage>
        <taxon>Eukaryota</taxon>
        <taxon>Viridiplantae</taxon>
        <taxon>Streptophyta</taxon>
        <taxon>Embryophyta</taxon>
        <taxon>Tracheophyta</taxon>
        <taxon>Spermatophyta</taxon>
        <taxon>Magnoliopsida</taxon>
        <taxon>eudicotyledons</taxon>
        <taxon>Gunneridae</taxon>
        <taxon>Pentapetalae</taxon>
        <taxon>asterids</taxon>
        <taxon>lamiids</taxon>
        <taxon>Gentianales</taxon>
        <taxon>Apocynaceae</taxon>
        <taxon>Rauvolfioideae</taxon>
        <taxon>Vinceae</taxon>
        <taxon>Catharanthinae</taxon>
        <taxon>Catharanthus</taxon>
    </lineage>
</organism>
<protein>
    <submittedName>
        <fullName evidence="1">Uncharacterized protein</fullName>
    </submittedName>
</protein>
<evidence type="ECO:0000313" key="1">
    <source>
        <dbReference type="EMBL" id="KAI5677090.1"/>
    </source>
</evidence>
<dbReference type="Proteomes" id="UP001060085">
    <property type="component" value="Linkage Group LG02"/>
</dbReference>
<keyword evidence="2" id="KW-1185">Reference proteome</keyword>
<proteinExistence type="predicted"/>
<comment type="caution">
    <text evidence="1">The sequence shown here is derived from an EMBL/GenBank/DDBJ whole genome shotgun (WGS) entry which is preliminary data.</text>
</comment>